<dbReference type="Proteomes" id="UP001431209">
    <property type="component" value="Unassembled WGS sequence"/>
</dbReference>
<gene>
    <name evidence="3" type="ORF">AKO1_000298</name>
</gene>
<evidence type="ECO:0000256" key="1">
    <source>
        <dbReference type="SAM" id="Coils"/>
    </source>
</evidence>
<feature type="coiled-coil region" evidence="1">
    <location>
        <begin position="5"/>
        <end position="32"/>
    </location>
</feature>
<dbReference type="AlphaFoldDB" id="A0AAW2ZQC1"/>
<evidence type="ECO:0000313" key="3">
    <source>
        <dbReference type="EMBL" id="KAL0491638.1"/>
    </source>
</evidence>
<proteinExistence type="predicted"/>
<comment type="caution">
    <text evidence="3">The sequence shown here is derived from an EMBL/GenBank/DDBJ whole genome shotgun (WGS) entry which is preliminary data.</text>
</comment>
<evidence type="ECO:0000256" key="2">
    <source>
        <dbReference type="SAM" id="MobiDB-lite"/>
    </source>
</evidence>
<feature type="region of interest" description="Disordered" evidence="2">
    <location>
        <begin position="37"/>
        <end position="92"/>
    </location>
</feature>
<accession>A0AAW2ZQC1</accession>
<keyword evidence="1" id="KW-0175">Coiled coil</keyword>
<evidence type="ECO:0000313" key="4">
    <source>
        <dbReference type="Proteomes" id="UP001431209"/>
    </source>
</evidence>
<sequence>MTQSREELEEKISILQQENDRLKKELEEYKLLYEPLYEGAEGTTTTRSKRKAVVAAHEDDSPYEEEEQPKKKRKTSKISENDEEEPSEAELDKQIRALIKRVSSAFKPKLTKFSKDWGKEKNIQADEVISEPAFKKMMKKCNATFTGETKSVLKYEIKSEDDWSEVFPSTATSHTFRFGTNASLKYPMEATFSKKTGRGKLKGSFVHQKA</sequence>
<dbReference type="EMBL" id="JAOPGA020001834">
    <property type="protein sequence ID" value="KAL0491638.1"/>
    <property type="molecule type" value="Genomic_DNA"/>
</dbReference>
<keyword evidence="4" id="KW-1185">Reference proteome</keyword>
<reference evidence="3 4" key="1">
    <citation type="submission" date="2024-03" db="EMBL/GenBank/DDBJ databases">
        <title>The Acrasis kona genome and developmental transcriptomes reveal deep origins of eukaryotic multicellular pathways.</title>
        <authorList>
            <person name="Sheikh S."/>
            <person name="Fu C.-J."/>
            <person name="Brown M.W."/>
            <person name="Baldauf S.L."/>
        </authorList>
    </citation>
    <scope>NUCLEOTIDE SEQUENCE [LARGE SCALE GENOMIC DNA]</scope>
    <source>
        <strain evidence="3 4">ATCC MYA-3509</strain>
    </source>
</reference>
<organism evidence="3 4">
    <name type="scientific">Acrasis kona</name>
    <dbReference type="NCBI Taxonomy" id="1008807"/>
    <lineage>
        <taxon>Eukaryota</taxon>
        <taxon>Discoba</taxon>
        <taxon>Heterolobosea</taxon>
        <taxon>Tetramitia</taxon>
        <taxon>Eutetramitia</taxon>
        <taxon>Acrasidae</taxon>
        <taxon>Acrasis</taxon>
    </lineage>
</organism>
<name>A0AAW2ZQC1_9EUKA</name>
<protein>
    <submittedName>
        <fullName evidence="3">IspH</fullName>
    </submittedName>
</protein>